<evidence type="ECO:0000259" key="13">
    <source>
        <dbReference type="PROSITE" id="PS00794"/>
    </source>
</evidence>
<dbReference type="NCBIfam" id="TIGR01498">
    <property type="entry name" value="folK"/>
    <property type="match status" value="1"/>
</dbReference>
<accession>A0A7U6GIF5</accession>
<protein>
    <recommendedName>
        <fullName evidence="4">2-amino-4-hydroxy-6-hydroxymethyldihydropteridine pyrophosphokinase</fullName>
        <ecNumber evidence="3">2.7.6.3</ecNumber>
    </recommendedName>
    <alternativeName>
        <fullName evidence="11">6-hydroxymethyl-7,8-dihydropterin pyrophosphokinase</fullName>
    </alternativeName>
    <alternativeName>
        <fullName evidence="12">7,8-dihydro-6-hydroxymethylpterin-pyrophosphokinase</fullName>
    </alternativeName>
</protein>
<evidence type="ECO:0000256" key="5">
    <source>
        <dbReference type="ARBA" id="ARBA00022679"/>
    </source>
</evidence>
<organism evidence="14 15">
    <name type="scientific">Thiolapillus brandeum</name>
    <dbReference type="NCBI Taxonomy" id="1076588"/>
    <lineage>
        <taxon>Bacteria</taxon>
        <taxon>Pseudomonadati</taxon>
        <taxon>Pseudomonadota</taxon>
        <taxon>Gammaproteobacteria</taxon>
        <taxon>Chromatiales</taxon>
        <taxon>Sedimenticolaceae</taxon>
        <taxon>Thiolapillus</taxon>
    </lineage>
</organism>
<keyword evidence="7 14" id="KW-0418">Kinase</keyword>
<evidence type="ECO:0000256" key="4">
    <source>
        <dbReference type="ARBA" id="ARBA00016218"/>
    </source>
</evidence>
<reference evidence="14 15" key="1">
    <citation type="journal article" date="2014" name="PLoS ONE">
        <title>Physiological and genomic features of a novel sulfur-oxidizing gammaproteobacterium belonging to a previously uncultivated symbiotic lineage isolated from a hydrothermal vent.</title>
        <authorList>
            <person name="Nunoura T."/>
            <person name="Takaki Y."/>
            <person name="Kazama H."/>
            <person name="Kakuta J."/>
            <person name="Shimamura S."/>
            <person name="Makita H."/>
            <person name="Hirai M."/>
            <person name="Miyazaki M."/>
            <person name="Takai K."/>
        </authorList>
    </citation>
    <scope>NUCLEOTIDE SEQUENCE [LARGE SCALE GENOMIC DNA]</scope>
    <source>
        <strain evidence="14 15">Hiromi1</strain>
    </source>
</reference>
<dbReference type="PANTHER" id="PTHR43071:SF1">
    <property type="entry name" value="2-AMINO-4-HYDROXY-6-HYDROXYMETHYLDIHYDROPTERIDINE PYROPHOSPHOKINASE"/>
    <property type="match status" value="1"/>
</dbReference>
<dbReference type="PROSITE" id="PS00794">
    <property type="entry name" value="HPPK"/>
    <property type="match status" value="1"/>
</dbReference>
<dbReference type="GO" id="GO:0005524">
    <property type="term" value="F:ATP binding"/>
    <property type="evidence" value="ECO:0007669"/>
    <property type="project" value="UniProtKB-KW"/>
</dbReference>
<evidence type="ECO:0000256" key="6">
    <source>
        <dbReference type="ARBA" id="ARBA00022741"/>
    </source>
</evidence>
<dbReference type="AlphaFoldDB" id="A0A7U6GIF5"/>
<evidence type="ECO:0000256" key="10">
    <source>
        <dbReference type="ARBA" id="ARBA00029409"/>
    </source>
</evidence>
<dbReference type="RefSeq" id="WP_041066737.1">
    <property type="nucleotide sequence ID" value="NZ_AP012273.1"/>
</dbReference>
<dbReference type="InterPro" id="IPR035907">
    <property type="entry name" value="Hppk_sf"/>
</dbReference>
<comment type="similarity">
    <text evidence="2">Belongs to the HPPK family.</text>
</comment>
<keyword evidence="5 14" id="KW-0808">Transferase</keyword>
<dbReference type="OrthoDB" id="9808041at2"/>
<keyword evidence="9" id="KW-0289">Folate biosynthesis</keyword>
<dbReference type="GO" id="GO:0003848">
    <property type="term" value="F:2-amino-4-hydroxy-6-hydroxymethyldihydropteridine diphosphokinase activity"/>
    <property type="evidence" value="ECO:0007669"/>
    <property type="project" value="UniProtKB-EC"/>
</dbReference>
<dbReference type="SUPFAM" id="SSF55083">
    <property type="entry name" value="6-hydroxymethyl-7,8-dihydropterin pyrophosphokinase, HPPK"/>
    <property type="match status" value="1"/>
</dbReference>
<dbReference type="PANTHER" id="PTHR43071">
    <property type="entry name" value="2-AMINO-4-HYDROXY-6-HYDROXYMETHYLDIHYDROPTERIDINE PYROPHOSPHOKINASE"/>
    <property type="match status" value="1"/>
</dbReference>
<evidence type="ECO:0000256" key="1">
    <source>
        <dbReference type="ARBA" id="ARBA00005051"/>
    </source>
</evidence>
<keyword evidence="15" id="KW-1185">Reference proteome</keyword>
<dbReference type="CDD" id="cd00483">
    <property type="entry name" value="HPPK"/>
    <property type="match status" value="1"/>
</dbReference>
<dbReference type="GO" id="GO:0046654">
    <property type="term" value="P:tetrahydrofolate biosynthetic process"/>
    <property type="evidence" value="ECO:0007669"/>
    <property type="project" value="UniProtKB-UniPathway"/>
</dbReference>
<dbReference type="KEGG" id="tbn:TBH_C1263"/>
<evidence type="ECO:0000256" key="8">
    <source>
        <dbReference type="ARBA" id="ARBA00022840"/>
    </source>
</evidence>
<evidence type="ECO:0000313" key="15">
    <source>
        <dbReference type="Proteomes" id="UP000031631"/>
    </source>
</evidence>
<evidence type="ECO:0000256" key="11">
    <source>
        <dbReference type="ARBA" id="ARBA00029766"/>
    </source>
</evidence>
<evidence type="ECO:0000256" key="3">
    <source>
        <dbReference type="ARBA" id="ARBA00013253"/>
    </source>
</evidence>
<dbReference type="Pfam" id="PF01288">
    <property type="entry name" value="HPPK"/>
    <property type="match status" value="1"/>
</dbReference>
<dbReference type="Gene3D" id="3.30.70.560">
    <property type="entry name" value="7,8-Dihydro-6-hydroxymethylpterin-pyrophosphokinase HPPK"/>
    <property type="match status" value="1"/>
</dbReference>
<evidence type="ECO:0000256" key="7">
    <source>
        <dbReference type="ARBA" id="ARBA00022777"/>
    </source>
</evidence>
<keyword evidence="6" id="KW-0547">Nucleotide-binding</keyword>
<dbReference type="GO" id="GO:0016301">
    <property type="term" value="F:kinase activity"/>
    <property type="evidence" value="ECO:0007669"/>
    <property type="project" value="UniProtKB-KW"/>
</dbReference>
<dbReference type="GO" id="GO:0046656">
    <property type="term" value="P:folic acid biosynthetic process"/>
    <property type="evidence" value="ECO:0007669"/>
    <property type="project" value="UniProtKB-KW"/>
</dbReference>
<dbReference type="EMBL" id="AP012273">
    <property type="protein sequence ID" value="BAO44188.1"/>
    <property type="molecule type" value="Genomic_DNA"/>
</dbReference>
<feature type="domain" description="7,8-dihydro-6-hydroxymethylpterin-pyrophosphokinase" evidence="13">
    <location>
        <begin position="88"/>
        <end position="99"/>
    </location>
</feature>
<evidence type="ECO:0000256" key="12">
    <source>
        <dbReference type="ARBA" id="ARBA00033413"/>
    </source>
</evidence>
<dbReference type="EC" id="2.7.6.3" evidence="3"/>
<evidence type="ECO:0000313" key="14">
    <source>
        <dbReference type="EMBL" id="BAO44188.1"/>
    </source>
</evidence>
<name>A0A7U6GIF5_9GAMM</name>
<evidence type="ECO:0000256" key="2">
    <source>
        <dbReference type="ARBA" id="ARBA00005810"/>
    </source>
</evidence>
<keyword evidence="8" id="KW-0067">ATP-binding</keyword>
<dbReference type="InterPro" id="IPR000550">
    <property type="entry name" value="Hppk"/>
</dbReference>
<proteinExistence type="inferred from homology"/>
<comment type="pathway">
    <text evidence="1">Cofactor biosynthesis; tetrahydrofolate biosynthesis; 2-amino-4-hydroxy-6-hydroxymethyl-7,8-dihydropteridine diphosphate from 7,8-dihydroneopterin triphosphate: step 4/4.</text>
</comment>
<evidence type="ECO:0000256" key="9">
    <source>
        <dbReference type="ARBA" id="ARBA00022909"/>
    </source>
</evidence>
<gene>
    <name evidence="14" type="ORF">TBH_C1263</name>
</gene>
<sequence>MIAAYIGLGSNLDHPRQQVLRAMDELDALPQSRLGRVSSLYISPPMGPQDQPDYVNAAAQLHTELPPLELLDALQAIEKAHHRVRAERWGARTLDLDLLLYGDETMDSERLTIPHPGMAQRRFVLQPLAEIDAYLQVPGLGTVQALLEACPQQTVRRSDEQ</sequence>
<dbReference type="UniPathway" id="UPA00077">
    <property type="reaction ID" value="UER00155"/>
</dbReference>
<dbReference type="Proteomes" id="UP000031631">
    <property type="component" value="Chromosome"/>
</dbReference>
<comment type="function">
    <text evidence="10">Catalyzes the transfer of pyrophosphate from adenosine triphosphate (ATP) to 6-hydroxymethyl-7,8-dihydropterin, an enzymatic step in folate biosynthesis pathway.</text>
</comment>